<comment type="caution">
    <text evidence="12">The sequence shown here is derived from an EMBL/GenBank/DDBJ whole genome shotgun (WGS) entry which is preliminary data.</text>
</comment>
<dbReference type="STRING" id="84645.A0A498N4P5"/>
<gene>
    <name evidence="12" type="ORF">ROHU_019525</name>
</gene>
<evidence type="ECO:0000256" key="5">
    <source>
        <dbReference type="ARBA" id="ARBA00022541"/>
    </source>
</evidence>
<evidence type="ECO:0000256" key="10">
    <source>
        <dbReference type="ARBA" id="ARBA00023180"/>
    </source>
</evidence>
<dbReference type="GO" id="GO:0007517">
    <property type="term" value="P:muscle organ development"/>
    <property type="evidence" value="ECO:0007669"/>
    <property type="project" value="UniProtKB-KW"/>
</dbReference>
<dbReference type="EMBL" id="QBIY01011906">
    <property type="protein sequence ID" value="RXN28020.1"/>
    <property type="molecule type" value="Genomic_DNA"/>
</dbReference>
<keyword evidence="13" id="KW-1185">Reference proteome</keyword>
<protein>
    <recommendedName>
        <fullName evidence="3">Transmembrane protein 182</fullName>
    </recommendedName>
</protein>
<evidence type="ECO:0000256" key="7">
    <source>
        <dbReference type="ARBA" id="ARBA00022729"/>
    </source>
</evidence>
<feature type="transmembrane region" description="Helical" evidence="11">
    <location>
        <begin position="89"/>
        <end position="107"/>
    </location>
</feature>
<comment type="similarity">
    <text evidence="2">Belongs to the TMEM182 family.</text>
</comment>
<dbReference type="AlphaFoldDB" id="A0A498N4P5"/>
<evidence type="ECO:0000256" key="3">
    <source>
        <dbReference type="ARBA" id="ARBA00014600"/>
    </source>
</evidence>
<organism evidence="12 13">
    <name type="scientific">Labeo rohita</name>
    <name type="common">Indian major carp</name>
    <name type="synonym">Cyprinus rohita</name>
    <dbReference type="NCBI Taxonomy" id="84645"/>
    <lineage>
        <taxon>Eukaryota</taxon>
        <taxon>Metazoa</taxon>
        <taxon>Chordata</taxon>
        <taxon>Craniata</taxon>
        <taxon>Vertebrata</taxon>
        <taxon>Euteleostomi</taxon>
        <taxon>Actinopterygii</taxon>
        <taxon>Neopterygii</taxon>
        <taxon>Teleostei</taxon>
        <taxon>Ostariophysi</taxon>
        <taxon>Cypriniformes</taxon>
        <taxon>Cyprinidae</taxon>
        <taxon>Labeoninae</taxon>
        <taxon>Labeonini</taxon>
        <taxon>Labeo</taxon>
    </lineage>
</organism>
<evidence type="ECO:0000256" key="2">
    <source>
        <dbReference type="ARBA" id="ARBA00006418"/>
    </source>
</evidence>
<evidence type="ECO:0000256" key="6">
    <source>
        <dbReference type="ARBA" id="ARBA00022692"/>
    </source>
</evidence>
<keyword evidence="10" id="KW-0325">Glycoprotein</keyword>
<keyword evidence="4" id="KW-1003">Cell membrane</keyword>
<evidence type="ECO:0000256" key="4">
    <source>
        <dbReference type="ARBA" id="ARBA00022475"/>
    </source>
</evidence>
<evidence type="ECO:0000256" key="9">
    <source>
        <dbReference type="ARBA" id="ARBA00023136"/>
    </source>
</evidence>
<keyword evidence="7" id="KW-0732">Signal</keyword>
<dbReference type="PANTHER" id="PTHR32012:SF0">
    <property type="entry name" value="TRANSMEMBRANE PROTEIN 182"/>
    <property type="match status" value="1"/>
</dbReference>
<keyword evidence="6 11" id="KW-0812">Transmembrane</keyword>
<feature type="transmembrane region" description="Helical" evidence="11">
    <location>
        <begin position="52"/>
        <end position="77"/>
    </location>
</feature>
<sequence length="168" mass="19177">MQGDIVVNRGQYQDSEDLNITFHHEGFFWRCSFNEIMNDDDLWKFWFVYRGFWSVSMLLGVAAVVAGGFIIICAAPFASHRLYKAGGGLYLISGFFLLVVTVMYVFWLDILDVMSLYKEYQKSNKCPGFELNMTYGLSFMLAPVGVFFCLLSGLLFLAIGRSVQHHCN</sequence>
<comment type="subcellular location">
    <subcellularLocation>
        <location evidence="1">Cell membrane</location>
        <topology evidence="1">Multi-pass membrane protein</topology>
    </subcellularLocation>
</comment>
<accession>A0A498N4P5</accession>
<dbReference type="Gene3D" id="1.20.140.150">
    <property type="match status" value="1"/>
</dbReference>
<proteinExistence type="inferred from homology"/>
<evidence type="ECO:0000313" key="13">
    <source>
        <dbReference type="Proteomes" id="UP000290572"/>
    </source>
</evidence>
<feature type="transmembrane region" description="Helical" evidence="11">
    <location>
        <begin position="137"/>
        <end position="159"/>
    </location>
</feature>
<keyword evidence="8 11" id="KW-1133">Transmembrane helix</keyword>
<name>A0A498N4P5_LABRO</name>
<evidence type="ECO:0000256" key="1">
    <source>
        <dbReference type="ARBA" id="ARBA00004651"/>
    </source>
</evidence>
<evidence type="ECO:0000313" key="12">
    <source>
        <dbReference type="EMBL" id="RXN28020.1"/>
    </source>
</evidence>
<evidence type="ECO:0000256" key="11">
    <source>
        <dbReference type="SAM" id="Phobius"/>
    </source>
</evidence>
<reference evidence="12 13" key="1">
    <citation type="submission" date="2018-03" db="EMBL/GenBank/DDBJ databases">
        <title>Draft genome sequence of Rohu Carp (Labeo rohita).</title>
        <authorList>
            <person name="Das P."/>
            <person name="Kushwaha B."/>
            <person name="Joshi C.G."/>
            <person name="Kumar D."/>
            <person name="Nagpure N.S."/>
            <person name="Sahoo L."/>
            <person name="Das S.P."/>
            <person name="Bit A."/>
            <person name="Patnaik S."/>
            <person name="Meher P.K."/>
            <person name="Jayasankar P."/>
            <person name="Koringa P.G."/>
            <person name="Patel N.V."/>
            <person name="Hinsu A.T."/>
            <person name="Kumar R."/>
            <person name="Pandey M."/>
            <person name="Agarwal S."/>
            <person name="Srivastava S."/>
            <person name="Singh M."/>
            <person name="Iquebal M.A."/>
            <person name="Jaiswal S."/>
            <person name="Angadi U.B."/>
            <person name="Kumar N."/>
            <person name="Raza M."/>
            <person name="Shah T.M."/>
            <person name="Rai A."/>
            <person name="Jena J.K."/>
        </authorList>
    </citation>
    <scope>NUCLEOTIDE SEQUENCE [LARGE SCALE GENOMIC DNA]</scope>
    <source>
        <strain evidence="12">DASCIFA01</strain>
        <tissue evidence="12">Testis</tissue>
    </source>
</reference>
<dbReference type="InterPro" id="IPR004031">
    <property type="entry name" value="PMP22/EMP/MP20/Claudin"/>
</dbReference>
<keyword evidence="5" id="KW-0517">Myogenesis</keyword>
<keyword evidence="9 11" id="KW-0472">Membrane</keyword>
<dbReference type="InterPro" id="IPR026763">
    <property type="entry name" value="TMEM182"/>
</dbReference>
<evidence type="ECO:0000256" key="8">
    <source>
        <dbReference type="ARBA" id="ARBA00022989"/>
    </source>
</evidence>
<dbReference type="Proteomes" id="UP000290572">
    <property type="component" value="Unassembled WGS sequence"/>
</dbReference>
<dbReference type="Pfam" id="PF13903">
    <property type="entry name" value="Claudin_2"/>
    <property type="match status" value="1"/>
</dbReference>
<dbReference type="GO" id="GO:0005886">
    <property type="term" value="C:plasma membrane"/>
    <property type="evidence" value="ECO:0007669"/>
    <property type="project" value="UniProtKB-SubCell"/>
</dbReference>
<dbReference type="PANTHER" id="PTHR32012">
    <property type="entry name" value="TRANSMEMBRANE PROTEIN 182-RELATED"/>
    <property type="match status" value="1"/>
</dbReference>